<dbReference type="InterPro" id="IPR004013">
    <property type="entry name" value="PHP_dom"/>
</dbReference>
<evidence type="ECO:0000256" key="5">
    <source>
        <dbReference type="ARBA" id="ARBA00022932"/>
    </source>
</evidence>
<dbReference type="PANTHER" id="PTHR32294">
    <property type="entry name" value="DNA POLYMERASE III SUBUNIT ALPHA"/>
    <property type="match status" value="1"/>
</dbReference>
<evidence type="ECO:0000259" key="7">
    <source>
        <dbReference type="SMART" id="SM00481"/>
    </source>
</evidence>
<dbReference type="Gene3D" id="1.10.10.1600">
    <property type="entry name" value="Bacterial DNA polymerase III alpha subunit, thumb domain"/>
    <property type="match status" value="1"/>
</dbReference>
<evidence type="ECO:0000256" key="6">
    <source>
        <dbReference type="ARBA" id="ARBA00049244"/>
    </source>
</evidence>
<dbReference type="InterPro" id="IPR011708">
    <property type="entry name" value="DNA_pol3_alpha_NTPase_dom"/>
</dbReference>
<keyword evidence="2 8" id="KW-0808">Transferase</keyword>
<evidence type="ECO:0000313" key="8">
    <source>
        <dbReference type="EMBL" id="MFC5289190.1"/>
    </source>
</evidence>
<dbReference type="EC" id="2.7.7.7" evidence="1"/>
<dbReference type="InterPro" id="IPR004805">
    <property type="entry name" value="DnaE2/DnaE/PolC"/>
</dbReference>
<name>A0ABW0EUG0_9PSEU</name>
<keyword evidence="3 8" id="KW-0548">Nucleotidyltransferase</keyword>
<dbReference type="NCBIfam" id="NF004226">
    <property type="entry name" value="PRK05673.1"/>
    <property type="match status" value="1"/>
</dbReference>
<dbReference type="CDD" id="cd12113">
    <property type="entry name" value="PHP_PolIIIA_DnaE3"/>
    <property type="match status" value="1"/>
</dbReference>
<proteinExistence type="predicted"/>
<evidence type="ECO:0000313" key="9">
    <source>
        <dbReference type="Proteomes" id="UP001596157"/>
    </source>
</evidence>
<keyword evidence="5" id="KW-0239">DNA-directed DNA polymerase</keyword>
<dbReference type="NCBIfam" id="TIGR00594">
    <property type="entry name" value="polc"/>
    <property type="match status" value="1"/>
</dbReference>
<evidence type="ECO:0000256" key="2">
    <source>
        <dbReference type="ARBA" id="ARBA00022679"/>
    </source>
</evidence>
<dbReference type="InterPro" id="IPR041931">
    <property type="entry name" value="DNA_pol3_alpha_thumb_dom"/>
</dbReference>
<evidence type="ECO:0000256" key="3">
    <source>
        <dbReference type="ARBA" id="ARBA00022695"/>
    </source>
</evidence>
<dbReference type="InterPro" id="IPR029460">
    <property type="entry name" value="DNAPol_HHH"/>
</dbReference>
<organism evidence="8 9">
    <name type="scientific">Actinokineospora guangxiensis</name>
    <dbReference type="NCBI Taxonomy" id="1490288"/>
    <lineage>
        <taxon>Bacteria</taxon>
        <taxon>Bacillati</taxon>
        <taxon>Actinomycetota</taxon>
        <taxon>Actinomycetes</taxon>
        <taxon>Pseudonocardiales</taxon>
        <taxon>Pseudonocardiaceae</taxon>
        <taxon>Actinokineospora</taxon>
    </lineage>
</organism>
<feature type="domain" description="Polymerase/histidinol phosphatase N-terminal" evidence="7">
    <location>
        <begin position="7"/>
        <end position="74"/>
    </location>
</feature>
<dbReference type="Pfam" id="PF17657">
    <property type="entry name" value="DNA_pol3_finger"/>
    <property type="match status" value="1"/>
</dbReference>
<dbReference type="Gene3D" id="1.10.150.870">
    <property type="match status" value="1"/>
</dbReference>
<dbReference type="Pfam" id="PF07733">
    <property type="entry name" value="DNA_pol3_alpha"/>
    <property type="match status" value="1"/>
</dbReference>
<dbReference type="Pfam" id="PF02811">
    <property type="entry name" value="PHP"/>
    <property type="match status" value="1"/>
</dbReference>
<keyword evidence="9" id="KW-1185">Reference proteome</keyword>
<dbReference type="PANTHER" id="PTHR32294:SF0">
    <property type="entry name" value="DNA POLYMERASE III SUBUNIT ALPHA"/>
    <property type="match status" value="1"/>
</dbReference>
<dbReference type="EMBL" id="JBHSKF010000010">
    <property type="protein sequence ID" value="MFC5289190.1"/>
    <property type="molecule type" value="Genomic_DNA"/>
</dbReference>
<accession>A0ABW0EUG0</accession>
<dbReference type="InterPro" id="IPR040982">
    <property type="entry name" value="DNA_pol3_finger"/>
</dbReference>
<dbReference type="RefSeq" id="WP_378249039.1">
    <property type="nucleotide sequence ID" value="NZ_JBHSKF010000010.1"/>
</dbReference>
<comment type="caution">
    <text evidence="8">The sequence shown here is derived from an EMBL/GenBank/DDBJ whole genome shotgun (WGS) entry which is preliminary data.</text>
</comment>
<dbReference type="SMART" id="SM00481">
    <property type="entry name" value="POLIIIAc"/>
    <property type="match status" value="1"/>
</dbReference>
<dbReference type="Gene3D" id="3.20.20.140">
    <property type="entry name" value="Metal-dependent hydrolases"/>
    <property type="match status" value="1"/>
</dbReference>
<gene>
    <name evidence="8" type="primary">dnaE</name>
    <name evidence="8" type="ORF">ACFPM7_19235</name>
</gene>
<dbReference type="InterPro" id="IPR016195">
    <property type="entry name" value="Pol/histidinol_Pase-like"/>
</dbReference>
<dbReference type="Proteomes" id="UP001596157">
    <property type="component" value="Unassembled WGS sequence"/>
</dbReference>
<keyword evidence="4" id="KW-0235">DNA replication</keyword>
<protein>
    <recommendedName>
        <fullName evidence="1">DNA-directed DNA polymerase</fullName>
        <ecNumber evidence="1">2.7.7.7</ecNumber>
    </recommendedName>
</protein>
<comment type="catalytic activity">
    <reaction evidence="6">
        <text>DNA(n) + a 2'-deoxyribonucleoside 5'-triphosphate = DNA(n+1) + diphosphate</text>
        <dbReference type="Rhea" id="RHEA:22508"/>
        <dbReference type="Rhea" id="RHEA-COMP:17339"/>
        <dbReference type="Rhea" id="RHEA-COMP:17340"/>
        <dbReference type="ChEBI" id="CHEBI:33019"/>
        <dbReference type="ChEBI" id="CHEBI:61560"/>
        <dbReference type="ChEBI" id="CHEBI:173112"/>
        <dbReference type="EC" id="2.7.7.7"/>
    </reaction>
</comment>
<evidence type="ECO:0000256" key="4">
    <source>
        <dbReference type="ARBA" id="ARBA00022705"/>
    </source>
</evidence>
<sequence length="1184" mass="130359">MAAESFAHLHVHTEYSMLDGAAKLKDMFAECERLGMSAVAITDHGHTNGIYDFYKQATAAGIKPILGIEAYLAPASRFTKDRIRWGDPSQKGDDVSGSGAYTHQTIWARNAAGLTNLMKLSSRASLEGQLGKWPRMDRELIAEHADGLMATTGCPSGEVQTRLRLGQPDEALEAAAAYRDIYGKDNFFVELMDHGIEIESRVRSGLVEVARKLDIPFVVTNDSHYTYRSDRDAHDALLCVQTASTLQDPTRFRFDGDGYYLKSPDEMRAVDSSDPWQEGCRNTLLIADKVDPAGMFQFQNLMPRFPIPDGKTEDEYFREQVWEGMHRRFPGGIDEEHRKQVEFEIGVILQMGFPAYFLVVADLILWAKNNGIRVGPGRGSAAGALIAYAMGITDLDPLAHGLIFERFLNPDRVSPPDIDIDFDERRRGDVIRYTTEKWGAEKVAQVITFGTIKAKAAIKDSARVLFGQPGYSIADRISKAYPPAVMAKDIPLNSLFDPQHKRYAEATEIRELYGSDPQVKEIIDTGRGLEGLIRNAGVHACAVILSAEPLMESIPLWKRPQDGSIITQFDYPTCESLGLLKMDFLGLRNLTVMDDALRNIKSNGKKLVYDGEEYDDIALIGLEDKKTFELLSRGDTLGVFQLDGGPMRDLLRLMRPDNFEDISAVGALYRPGPMGAKSHTNYALRKNKQQEITPIHPALAEALEETLGTTYGLIVYQEQVMAIAQKLAGYTLGQADLLRRAMGKKKKEVLDAEFVNFSAGMEKNGYPKDAIKTLWDILVPFADYAFNKAHSAAYGLISYWTAFLKANYPAEYMAALLTSVRDDKDKAAVYLSECRKMGITVLPPDVNESAKDFAPVGEDIRFGLGAIRNVGANVVESIIRARTEKGEFTDFSDFLRKVDASACNKKVVESLIKSGAFDSLKHPRKGLFLVHTDAIDAIMETKKAEAVGQFDLFGAGGDGDEDVSSVFDVRVPDDVWESKHQLALEREMLGLYVSGHPLDGVEHILASQSDTAIAAILEGGIADGTQVTLGGILASVNRRVNKNGEPWASAQLEDLNGGMEVLFFPKTYGVIGMSVLEDAIVLVKARVAKREDRISLIANDLAVPDLSVTDMPFRLSMAATKCTPSLVGQLKDVLTAHPGRTVVHLKLINGHRQTLLKLDEGLRVTPSPSLMGDLKALLGPSCLA</sequence>
<dbReference type="GO" id="GO:0003887">
    <property type="term" value="F:DNA-directed DNA polymerase activity"/>
    <property type="evidence" value="ECO:0007669"/>
    <property type="project" value="UniProtKB-EC"/>
</dbReference>
<dbReference type="CDD" id="cd04485">
    <property type="entry name" value="DnaE_OBF"/>
    <property type="match status" value="1"/>
</dbReference>
<reference evidence="9" key="1">
    <citation type="journal article" date="2019" name="Int. J. Syst. Evol. Microbiol.">
        <title>The Global Catalogue of Microorganisms (GCM) 10K type strain sequencing project: providing services to taxonomists for standard genome sequencing and annotation.</title>
        <authorList>
            <consortium name="The Broad Institute Genomics Platform"/>
            <consortium name="The Broad Institute Genome Sequencing Center for Infectious Disease"/>
            <person name="Wu L."/>
            <person name="Ma J."/>
        </authorList>
    </citation>
    <scope>NUCLEOTIDE SEQUENCE [LARGE SCALE GENOMIC DNA]</scope>
    <source>
        <strain evidence="9">CCUG 59778</strain>
    </source>
</reference>
<dbReference type="Pfam" id="PF14579">
    <property type="entry name" value="HHH_6"/>
    <property type="match status" value="1"/>
</dbReference>
<evidence type="ECO:0000256" key="1">
    <source>
        <dbReference type="ARBA" id="ARBA00012417"/>
    </source>
</evidence>
<dbReference type="InterPro" id="IPR003141">
    <property type="entry name" value="Pol/His_phosphatase_N"/>
</dbReference>
<dbReference type="SUPFAM" id="SSF89550">
    <property type="entry name" value="PHP domain-like"/>
    <property type="match status" value="1"/>
</dbReference>